<proteinExistence type="predicted"/>
<reference evidence="1 2" key="1">
    <citation type="submission" date="2009-09" db="EMBL/GenBank/DDBJ databases">
        <authorList>
            <person name="Qin X."/>
            <person name="Bachman B."/>
            <person name="Battles P."/>
            <person name="Bell A."/>
            <person name="Bess C."/>
            <person name="Bickham C."/>
            <person name="Chaboub L."/>
            <person name="Chen D."/>
            <person name="Coyle M."/>
            <person name="Deiros D.R."/>
            <person name="Dinh H."/>
            <person name="Forbes L."/>
            <person name="Fowler G."/>
            <person name="Francisco L."/>
            <person name="Fu Q."/>
            <person name="Gubbala S."/>
            <person name="Hale W."/>
            <person name="Han Y."/>
            <person name="Hemphill L."/>
            <person name="Highlander S.K."/>
            <person name="Hirani K."/>
            <person name="Hogues M."/>
            <person name="Jackson L."/>
            <person name="Jakkamsetti A."/>
            <person name="Javaid M."/>
            <person name="Jiang H."/>
            <person name="Korchina V."/>
            <person name="Kovar C."/>
            <person name="Lara F."/>
            <person name="Lee S."/>
            <person name="Mata R."/>
            <person name="Mathew T."/>
            <person name="Moen C."/>
            <person name="Morales K."/>
            <person name="Munidasa M."/>
            <person name="Nazareth L."/>
            <person name="Ngo R."/>
            <person name="Nguyen L."/>
            <person name="Okwuonu G."/>
            <person name="Ongeri F."/>
            <person name="Patil S."/>
            <person name="Petrosino J."/>
            <person name="Pham C."/>
            <person name="Pham P."/>
            <person name="Pu L.-L."/>
            <person name="Puazo M."/>
            <person name="Raj R."/>
            <person name="Reid J."/>
            <person name="Rouhana J."/>
            <person name="Saada N."/>
            <person name="Shang Y."/>
            <person name="Simmons D."/>
            <person name="Thornton R."/>
            <person name="Warren J."/>
            <person name="Weissenberger G."/>
            <person name="Zhang J."/>
            <person name="Zhang L."/>
            <person name="Zhou C."/>
            <person name="Zhu D."/>
            <person name="Muzny D."/>
            <person name="Worley K."/>
            <person name="Gibbs R."/>
        </authorList>
    </citation>
    <scope>NUCLEOTIDE SEQUENCE [LARGE SCALE GENOMIC DNA]</scope>
    <source>
        <strain evidence="1 2">DSM 13335</strain>
    </source>
</reference>
<protein>
    <submittedName>
        <fullName evidence="1">Uncharacterized protein</fullName>
    </submittedName>
</protein>
<dbReference type="AlphaFoldDB" id="C8PDE2"/>
<evidence type="ECO:0000313" key="1">
    <source>
        <dbReference type="EMBL" id="EEW51492.1"/>
    </source>
</evidence>
<dbReference type="Proteomes" id="UP000004115">
    <property type="component" value="Unassembled WGS sequence"/>
</dbReference>
<evidence type="ECO:0000313" key="2">
    <source>
        <dbReference type="Proteomes" id="UP000004115"/>
    </source>
</evidence>
<dbReference type="EMBL" id="ACLN01000016">
    <property type="protein sequence ID" value="EEW51492.1"/>
    <property type="molecule type" value="Genomic_DNA"/>
</dbReference>
<dbReference type="OrthoDB" id="9924444at2"/>
<organism evidence="1 2">
    <name type="scientific">Lactobacillus iners DSM 13335</name>
    <dbReference type="NCBI Taxonomy" id="525328"/>
    <lineage>
        <taxon>Bacteria</taxon>
        <taxon>Bacillati</taxon>
        <taxon>Bacillota</taxon>
        <taxon>Bacilli</taxon>
        <taxon>Lactobacillales</taxon>
        <taxon>Lactobacillaceae</taxon>
        <taxon>Lactobacillus</taxon>
    </lineage>
</organism>
<keyword evidence="2" id="KW-1185">Reference proteome</keyword>
<comment type="caution">
    <text evidence="1">The sequence shown here is derived from an EMBL/GenBank/DDBJ whole genome shotgun (WGS) entry which is preliminary data.</text>
</comment>
<name>C8PDE2_9LACO</name>
<dbReference type="RefSeq" id="WP_006729810.1">
    <property type="nucleotide sequence ID" value="NZ_AZET01000028.1"/>
</dbReference>
<sequence>MAEDVNKLTDEEVGAIIQARYDSETRQPETEEQRKKARERMAKVNKLSYESLRKQGYYAEAELVGGHNGKR</sequence>
<gene>
    <name evidence="1" type="ORF">HMPREF0520_1112</name>
</gene>
<accession>C8PDE2</accession>
<dbReference type="HOGENOM" id="CLU_2898566_0_0_9"/>
<dbReference type="PATRIC" id="fig|525328.13.peg.808"/>